<dbReference type="InterPro" id="IPR036286">
    <property type="entry name" value="LexA/Signal_pep-like_sf"/>
</dbReference>
<feature type="active site" evidence="6">
    <location>
        <position position="76"/>
    </location>
</feature>
<dbReference type="CDD" id="cd06530">
    <property type="entry name" value="S26_SPase_I"/>
    <property type="match status" value="1"/>
</dbReference>
<dbReference type="InterPro" id="IPR000223">
    <property type="entry name" value="Pept_S26A_signal_pept_1"/>
</dbReference>
<dbReference type="GO" id="GO:0006465">
    <property type="term" value="P:signal peptide processing"/>
    <property type="evidence" value="ECO:0007669"/>
    <property type="project" value="InterPro"/>
</dbReference>
<feature type="compositionally biased region" description="Polar residues" evidence="8">
    <location>
        <begin position="1"/>
        <end position="11"/>
    </location>
</feature>
<protein>
    <recommendedName>
        <fullName evidence="4 7">Signal peptidase I</fullName>
        <ecNumber evidence="3 7">3.4.21.89</ecNumber>
    </recommendedName>
</protein>
<evidence type="ECO:0000259" key="9">
    <source>
        <dbReference type="Pfam" id="PF10502"/>
    </source>
</evidence>
<dbReference type="GO" id="GO:0016020">
    <property type="term" value="C:membrane"/>
    <property type="evidence" value="ECO:0007669"/>
    <property type="project" value="UniProtKB-SubCell"/>
</dbReference>
<dbReference type="PANTHER" id="PTHR43390:SF1">
    <property type="entry name" value="CHLOROPLAST PROCESSING PEPTIDASE"/>
    <property type="match status" value="1"/>
</dbReference>
<evidence type="ECO:0000256" key="8">
    <source>
        <dbReference type="SAM" id="MobiDB-lite"/>
    </source>
</evidence>
<feature type="active site" evidence="6">
    <location>
        <position position="136"/>
    </location>
</feature>
<evidence type="ECO:0000256" key="2">
    <source>
        <dbReference type="ARBA" id="ARBA00009370"/>
    </source>
</evidence>
<comment type="subcellular location">
    <subcellularLocation>
        <location evidence="7">Membrane</location>
        <topology evidence="7">Single-pass type II membrane protein</topology>
    </subcellularLocation>
</comment>
<evidence type="ECO:0000256" key="7">
    <source>
        <dbReference type="RuleBase" id="RU362042"/>
    </source>
</evidence>
<keyword evidence="5 7" id="KW-0378">Hydrolase</keyword>
<evidence type="ECO:0000256" key="1">
    <source>
        <dbReference type="ARBA" id="ARBA00000677"/>
    </source>
</evidence>
<dbReference type="EC" id="3.4.21.89" evidence="3 7"/>
<evidence type="ECO:0000313" key="11">
    <source>
        <dbReference type="Proteomes" id="UP000503018"/>
    </source>
</evidence>
<sequence length="306" mass="33864">MSQPPINQSCETAEKQALEGQAQPVSASGTDAPQHQPLVDLRTELFEFGRFLLLFAFAVLLIRSFFLSSFNIPSESMQPRLLIGDYLFVNKAAYGWTRHSLPFSLPLIPGRIMGSTPNRGDVVVFKHPLDETDYIKRVIGLPGDRVQVIDGLVRINDVPVPRVRVADLLIPATPNMVEASYGNPCFRPAFEVMRADGQLMCRYPRFVETLPNGRRYAVLDLILGDADTTGVYQVPDGHLFLMGDNRDRSYDSRFPAVAGAGIGIVPEDRLVGAALVTVFSTDGSAAWYNPVSWFTAARWDRIGEGF</sequence>
<evidence type="ECO:0000256" key="5">
    <source>
        <dbReference type="ARBA" id="ARBA00022801"/>
    </source>
</evidence>
<keyword evidence="7" id="KW-1133">Transmembrane helix</keyword>
<keyword evidence="7" id="KW-0645">Protease</keyword>
<dbReference type="KEGG" id="slan:GV829_12085"/>
<dbReference type="Gene3D" id="2.10.109.10">
    <property type="entry name" value="Umud Fragment, subunit A"/>
    <property type="match status" value="1"/>
</dbReference>
<name>A0A6M4AVF4_9SPHN</name>
<dbReference type="PROSITE" id="PS00760">
    <property type="entry name" value="SPASE_I_2"/>
    <property type="match status" value="1"/>
</dbReference>
<dbReference type="Pfam" id="PF10502">
    <property type="entry name" value="Peptidase_S26"/>
    <property type="match status" value="1"/>
</dbReference>
<feature type="transmembrane region" description="Helical" evidence="7">
    <location>
        <begin position="51"/>
        <end position="72"/>
    </location>
</feature>
<keyword evidence="11" id="KW-1185">Reference proteome</keyword>
<keyword evidence="7" id="KW-0812">Transmembrane</keyword>
<dbReference type="InterPro" id="IPR019533">
    <property type="entry name" value="Peptidase_S26"/>
</dbReference>
<feature type="compositionally biased region" description="Polar residues" evidence="8">
    <location>
        <begin position="23"/>
        <end position="33"/>
    </location>
</feature>
<feature type="region of interest" description="Disordered" evidence="8">
    <location>
        <begin position="1"/>
        <end position="33"/>
    </location>
</feature>
<evidence type="ECO:0000256" key="6">
    <source>
        <dbReference type="PIRSR" id="PIRSR600223-1"/>
    </source>
</evidence>
<evidence type="ECO:0000256" key="4">
    <source>
        <dbReference type="ARBA" id="ARBA00019232"/>
    </source>
</evidence>
<organism evidence="10 11">
    <name type="scientific">Sphingomonas lacunae</name>
    <dbReference type="NCBI Taxonomy" id="2698828"/>
    <lineage>
        <taxon>Bacteria</taxon>
        <taxon>Pseudomonadati</taxon>
        <taxon>Pseudomonadota</taxon>
        <taxon>Alphaproteobacteria</taxon>
        <taxon>Sphingomonadales</taxon>
        <taxon>Sphingomonadaceae</taxon>
        <taxon>Sphingomonas</taxon>
    </lineage>
</organism>
<accession>A0A6M4AVF4</accession>
<dbReference type="PANTHER" id="PTHR43390">
    <property type="entry name" value="SIGNAL PEPTIDASE I"/>
    <property type="match status" value="1"/>
</dbReference>
<comment type="catalytic activity">
    <reaction evidence="1 7">
        <text>Cleavage of hydrophobic, N-terminal signal or leader sequences from secreted and periplasmic proteins.</text>
        <dbReference type="EC" id="3.4.21.89"/>
    </reaction>
</comment>
<comment type="similarity">
    <text evidence="2 7">Belongs to the peptidase S26 family.</text>
</comment>
<evidence type="ECO:0000313" key="10">
    <source>
        <dbReference type="EMBL" id="QJQ33085.1"/>
    </source>
</evidence>
<gene>
    <name evidence="10" type="primary">lepB</name>
    <name evidence="10" type="ORF">GV829_12085</name>
</gene>
<dbReference type="GO" id="GO:0009003">
    <property type="term" value="F:signal peptidase activity"/>
    <property type="evidence" value="ECO:0007669"/>
    <property type="project" value="UniProtKB-EC"/>
</dbReference>
<evidence type="ECO:0000256" key="3">
    <source>
        <dbReference type="ARBA" id="ARBA00013208"/>
    </source>
</evidence>
<dbReference type="InterPro" id="IPR019757">
    <property type="entry name" value="Pept_S26A_signal_pept_1_Lys-AS"/>
</dbReference>
<keyword evidence="7" id="KW-0472">Membrane</keyword>
<dbReference type="NCBIfam" id="TIGR02227">
    <property type="entry name" value="sigpep_I_bact"/>
    <property type="match status" value="1"/>
</dbReference>
<dbReference type="EMBL" id="CP053015">
    <property type="protein sequence ID" value="QJQ33085.1"/>
    <property type="molecule type" value="Genomic_DNA"/>
</dbReference>
<dbReference type="RefSeq" id="WP_169946995.1">
    <property type="nucleotide sequence ID" value="NZ_CP053015.1"/>
</dbReference>
<dbReference type="PRINTS" id="PR00727">
    <property type="entry name" value="LEADERPTASE"/>
</dbReference>
<reference evidence="10 11" key="1">
    <citation type="submission" date="2020-01" db="EMBL/GenBank/DDBJ databases">
        <title>Sphingomonas sp. strain CSW-10.</title>
        <authorList>
            <person name="Chen W.-M."/>
        </authorList>
    </citation>
    <scope>NUCLEOTIDE SEQUENCE [LARGE SCALE GENOMIC DNA]</scope>
    <source>
        <strain evidence="10 11">CSW-10</strain>
    </source>
</reference>
<feature type="domain" description="Peptidase S26" evidence="9">
    <location>
        <begin position="46"/>
        <end position="278"/>
    </location>
</feature>
<dbReference type="SUPFAM" id="SSF51306">
    <property type="entry name" value="LexA/Signal peptidase"/>
    <property type="match status" value="1"/>
</dbReference>
<proteinExistence type="inferred from homology"/>
<dbReference type="GO" id="GO:0004252">
    <property type="term" value="F:serine-type endopeptidase activity"/>
    <property type="evidence" value="ECO:0007669"/>
    <property type="project" value="InterPro"/>
</dbReference>
<dbReference type="Proteomes" id="UP000503018">
    <property type="component" value="Chromosome"/>
</dbReference>
<dbReference type="AlphaFoldDB" id="A0A6M4AVF4"/>